<protein>
    <submittedName>
        <fullName evidence="1">Uncharacterized protein</fullName>
    </submittedName>
</protein>
<organism evidence="1 2">
    <name type="scientific">Araneus ventricosus</name>
    <name type="common">Orbweaver spider</name>
    <name type="synonym">Epeira ventricosa</name>
    <dbReference type="NCBI Taxonomy" id="182803"/>
    <lineage>
        <taxon>Eukaryota</taxon>
        <taxon>Metazoa</taxon>
        <taxon>Ecdysozoa</taxon>
        <taxon>Arthropoda</taxon>
        <taxon>Chelicerata</taxon>
        <taxon>Arachnida</taxon>
        <taxon>Araneae</taxon>
        <taxon>Araneomorphae</taxon>
        <taxon>Entelegynae</taxon>
        <taxon>Araneoidea</taxon>
        <taxon>Araneidae</taxon>
        <taxon>Araneus</taxon>
    </lineage>
</organism>
<evidence type="ECO:0000313" key="2">
    <source>
        <dbReference type="Proteomes" id="UP000499080"/>
    </source>
</evidence>
<accession>A0A4Y2TNM6</accession>
<dbReference type="AlphaFoldDB" id="A0A4Y2TNM6"/>
<feature type="non-terminal residue" evidence="1">
    <location>
        <position position="1"/>
    </location>
</feature>
<dbReference type="EMBL" id="BGPR01029313">
    <property type="protein sequence ID" value="GBO01027.1"/>
    <property type="molecule type" value="Genomic_DNA"/>
</dbReference>
<reference evidence="1 2" key="1">
    <citation type="journal article" date="2019" name="Sci. Rep.">
        <title>Orb-weaving spider Araneus ventricosus genome elucidates the spidroin gene catalogue.</title>
        <authorList>
            <person name="Kono N."/>
            <person name="Nakamura H."/>
            <person name="Ohtoshi R."/>
            <person name="Moran D.A.P."/>
            <person name="Shinohara A."/>
            <person name="Yoshida Y."/>
            <person name="Fujiwara M."/>
            <person name="Mori M."/>
            <person name="Tomita M."/>
            <person name="Arakawa K."/>
        </authorList>
    </citation>
    <scope>NUCLEOTIDE SEQUENCE [LARGE SCALE GENOMIC DNA]</scope>
</reference>
<proteinExistence type="predicted"/>
<keyword evidence="2" id="KW-1185">Reference proteome</keyword>
<evidence type="ECO:0000313" key="1">
    <source>
        <dbReference type="EMBL" id="GBO01027.1"/>
    </source>
</evidence>
<name>A0A4Y2TNM6_ARAVE</name>
<comment type="caution">
    <text evidence="1">The sequence shown here is derived from an EMBL/GenBank/DDBJ whole genome shotgun (WGS) entry which is preliminary data.</text>
</comment>
<dbReference type="Proteomes" id="UP000499080">
    <property type="component" value="Unassembled WGS sequence"/>
</dbReference>
<gene>
    <name evidence="1" type="ORF">AVEN_106796_1</name>
</gene>
<sequence length="76" mass="8501">AHGPDIALLIFGDHHQKQQAKNTIELKKEVSEKYESAIKIAEIGKMWRVANQDKFNLSDSALVPKVLMEGNSPSKQ</sequence>